<evidence type="ECO:0000259" key="8">
    <source>
        <dbReference type="Pfam" id="PF05199"/>
    </source>
</evidence>
<feature type="domain" description="Glucose-methanol-choline oxidoreductase N-terminal" evidence="6">
    <location>
        <begin position="259"/>
        <end position="315"/>
    </location>
</feature>
<keyword evidence="4" id="KW-0274">FAD</keyword>
<keyword evidence="10" id="KW-1185">Reference proteome</keyword>
<dbReference type="PANTHER" id="PTHR42784:SF1">
    <property type="entry name" value="PYRANOSE 2-OXIDASE"/>
    <property type="match status" value="1"/>
</dbReference>
<dbReference type="STRING" id="1160509.A0A3N4HS46"/>
<dbReference type="OrthoDB" id="269227at2759"/>
<dbReference type="Pfam" id="PF00732">
    <property type="entry name" value="GMC_oxred_N"/>
    <property type="match status" value="1"/>
</dbReference>
<accession>A0A3N4HS46</accession>
<dbReference type="Pfam" id="PF01494">
    <property type="entry name" value="FAD_binding_3"/>
    <property type="match status" value="1"/>
</dbReference>
<comment type="similarity">
    <text evidence="2">Belongs to the GMC oxidoreductase family.</text>
</comment>
<dbReference type="EMBL" id="ML119779">
    <property type="protein sequence ID" value="RPA74861.1"/>
    <property type="molecule type" value="Genomic_DNA"/>
</dbReference>
<dbReference type="InterPro" id="IPR051473">
    <property type="entry name" value="P2Ox-like"/>
</dbReference>
<comment type="cofactor">
    <cofactor evidence="1">
        <name>FAD</name>
        <dbReference type="ChEBI" id="CHEBI:57692"/>
    </cofactor>
</comment>
<dbReference type="Pfam" id="PF05199">
    <property type="entry name" value="GMC_oxred_C"/>
    <property type="match status" value="1"/>
</dbReference>
<sequence>MSRMFPSIPSTPLTATLRSRLSPRFSDQRYKDVDVLIIGSGPIGATYAKKLVEEGFSVTMIETGSQESRVSGEHKKNSLRYQKDVNSFIKVIQGDLETLSVPAQAGAFSNLNPTSYSIQSTSGAMNPEQDPTTCLDAKASRTVGGMSTHWTCSTPIPDESQLPPLYDNPTWDHLFHEAQGLLGTSTEEFSNSERQKTVISVLNEEYKKDSGRVAVPLPMACKRSKDNKAYVNWSSASTILGDLATSPESYTDSDEKMFNLLTEHHCVKLLVDVARGNITGAEVESLLDNKRQVIKATYYVVCAGAIHTPQILRNSQPRGPDVDDGTWPKALGKYLTEQPMTFCQVVLKKKLFQEVEAAMKIKSRNQASVEDSDPQVTIPFSKEAPWHSQIHRDAFAYGLVPEHYDPRSILDLRFYTYCEPNERNAVTFSSTIKDAYGMPQPTFHFTLSDGDKSRADLMMSDMIRAATTLGGFLPGSEPKFLPPGSSLHLCGTYRAGTREEYERDEAVVDEHCKVWGYDNLYLGGCGVIGSGIAGGPTLMAVAFAVEGAADLCKRLRLSVGWDEVRE</sequence>
<dbReference type="InterPro" id="IPR007867">
    <property type="entry name" value="GMC_OxRtase_C"/>
</dbReference>
<gene>
    <name evidence="9" type="ORF">BJ508DRAFT_332705</name>
</gene>
<dbReference type="InterPro" id="IPR002938">
    <property type="entry name" value="FAD-bd"/>
</dbReference>
<evidence type="ECO:0000256" key="3">
    <source>
        <dbReference type="ARBA" id="ARBA00022630"/>
    </source>
</evidence>
<dbReference type="GO" id="GO:0071949">
    <property type="term" value="F:FAD binding"/>
    <property type="evidence" value="ECO:0007669"/>
    <property type="project" value="InterPro"/>
</dbReference>
<evidence type="ECO:0000256" key="2">
    <source>
        <dbReference type="ARBA" id="ARBA00010790"/>
    </source>
</evidence>
<keyword evidence="5" id="KW-0560">Oxidoreductase</keyword>
<protein>
    <submittedName>
        <fullName evidence="9">Pyranose oxidase</fullName>
    </submittedName>
</protein>
<dbReference type="InterPro" id="IPR000172">
    <property type="entry name" value="GMC_OxRdtase_N"/>
</dbReference>
<dbReference type="SUPFAM" id="SSF54373">
    <property type="entry name" value="FAD-linked reductases, C-terminal domain"/>
    <property type="match status" value="1"/>
</dbReference>
<dbReference type="Proteomes" id="UP000275078">
    <property type="component" value="Unassembled WGS sequence"/>
</dbReference>
<organism evidence="9 10">
    <name type="scientific">Ascobolus immersus RN42</name>
    <dbReference type="NCBI Taxonomy" id="1160509"/>
    <lineage>
        <taxon>Eukaryota</taxon>
        <taxon>Fungi</taxon>
        <taxon>Dikarya</taxon>
        <taxon>Ascomycota</taxon>
        <taxon>Pezizomycotina</taxon>
        <taxon>Pezizomycetes</taxon>
        <taxon>Pezizales</taxon>
        <taxon>Ascobolaceae</taxon>
        <taxon>Ascobolus</taxon>
    </lineage>
</organism>
<dbReference type="AlphaFoldDB" id="A0A3N4HS46"/>
<evidence type="ECO:0000256" key="4">
    <source>
        <dbReference type="ARBA" id="ARBA00022827"/>
    </source>
</evidence>
<evidence type="ECO:0000313" key="10">
    <source>
        <dbReference type="Proteomes" id="UP000275078"/>
    </source>
</evidence>
<dbReference type="GO" id="GO:0016614">
    <property type="term" value="F:oxidoreductase activity, acting on CH-OH group of donors"/>
    <property type="evidence" value="ECO:0007669"/>
    <property type="project" value="InterPro"/>
</dbReference>
<evidence type="ECO:0000259" key="7">
    <source>
        <dbReference type="Pfam" id="PF01494"/>
    </source>
</evidence>
<evidence type="ECO:0000256" key="5">
    <source>
        <dbReference type="ARBA" id="ARBA00023002"/>
    </source>
</evidence>
<reference evidence="9 10" key="1">
    <citation type="journal article" date="2018" name="Nat. Ecol. Evol.">
        <title>Pezizomycetes genomes reveal the molecular basis of ectomycorrhizal truffle lifestyle.</title>
        <authorList>
            <person name="Murat C."/>
            <person name="Payen T."/>
            <person name="Noel B."/>
            <person name="Kuo A."/>
            <person name="Morin E."/>
            <person name="Chen J."/>
            <person name="Kohler A."/>
            <person name="Krizsan K."/>
            <person name="Balestrini R."/>
            <person name="Da Silva C."/>
            <person name="Montanini B."/>
            <person name="Hainaut M."/>
            <person name="Levati E."/>
            <person name="Barry K.W."/>
            <person name="Belfiori B."/>
            <person name="Cichocki N."/>
            <person name="Clum A."/>
            <person name="Dockter R.B."/>
            <person name="Fauchery L."/>
            <person name="Guy J."/>
            <person name="Iotti M."/>
            <person name="Le Tacon F."/>
            <person name="Lindquist E.A."/>
            <person name="Lipzen A."/>
            <person name="Malagnac F."/>
            <person name="Mello A."/>
            <person name="Molinier V."/>
            <person name="Miyauchi S."/>
            <person name="Poulain J."/>
            <person name="Riccioni C."/>
            <person name="Rubini A."/>
            <person name="Sitrit Y."/>
            <person name="Splivallo R."/>
            <person name="Traeger S."/>
            <person name="Wang M."/>
            <person name="Zifcakova L."/>
            <person name="Wipf D."/>
            <person name="Zambonelli A."/>
            <person name="Paolocci F."/>
            <person name="Nowrousian M."/>
            <person name="Ottonello S."/>
            <person name="Baldrian P."/>
            <person name="Spatafora J.W."/>
            <person name="Henrissat B."/>
            <person name="Nagy L.G."/>
            <person name="Aury J.M."/>
            <person name="Wincker P."/>
            <person name="Grigoriev I.V."/>
            <person name="Bonfante P."/>
            <person name="Martin F.M."/>
        </authorList>
    </citation>
    <scope>NUCLEOTIDE SEQUENCE [LARGE SCALE GENOMIC DNA]</scope>
    <source>
        <strain evidence="9 10">RN42</strain>
    </source>
</reference>
<keyword evidence="3" id="KW-0285">Flavoprotein</keyword>
<name>A0A3N4HS46_ASCIM</name>
<proteinExistence type="inferred from homology"/>
<dbReference type="PANTHER" id="PTHR42784">
    <property type="entry name" value="PYRANOSE 2-OXIDASE"/>
    <property type="match status" value="1"/>
</dbReference>
<dbReference type="InterPro" id="IPR036188">
    <property type="entry name" value="FAD/NAD-bd_sf"/>
</dbReference>
<feature type="domain" description="Glucose-methanol-choline oxidoreductase C-terminal" evidence="8">
    <location>
        <begin position="420"/>
        <end position="544"/>
    </location>
</feature>
<evidence type="ECO:0000259" key="6">
    <source>
        <dbReference type="Pfam" id="PF00732"/>
    </source>
</evidence>
<dbReference type="SUPFAM" id="SSF51905">
    <property type="entry name" value="FAD/NAD(P)-binding domain"/>
    <property type="match status" value="1"/>
</dbReference>
<feature type="domain" description="FAD-binding" evidence="7">
    <location>
        <begin position="32"/>
        <end position="69"/>
    </location>
</feature>
<evidence type="ECO:0000313" key="9">
    <source>
        <dbReference type="EMBL" id="RPA74861.1"/>
    </source>
</evidence>
<dbReference type="Gene3D" id="3.50.50.60">
    <property type="entry name" value="FAD/NAD(P)-binding domain"/>
    <property type="match status" value="2"/>
</dbReference>
<evidence type="ECO:0000256" key="1">
    <source>
        <dbReference type="ARBA" id="ARBA00001974"/>
    </source>
</evidence>